<dbReference type="SUPFAM" id="SSF53774">
    <property type="entry name" value="Glutaminase/Asparaginase"/>
    <property type="match status" value="1"/>
</dbReference>
<organism evidence="3 4">
    <name type="scientific">Henningerozyma blattae (strain ATCC 34711 / CBS 6284 / DSM 70876 / NBRC 10599 / NRRL Y-10934 / UCD 77-7)</name>
    <name type="common">Yeast</name>
    <name type="synonym">Tetrapisispora blattae</name>
    <dbReference type="NCBI Taxonomy" id="1071380"/>
    <lineage>
        <taxon>Eukaryota</taxon>
        <taxon>Fungi</taxon>
        <taxon>Dikarya</taxon>
        <taxon>Ascomycota</taxon>
        <taxon>Saccharomycotina</taxon>
        <taxon>Saccharomycetes</taxon>
        <taxon>Saccharomycetales</taxon>
        <taxon>Saccharomycetaceae</taxon>
        <taxon>Henningerozyma</taxon>
    </lineage>
</organism>
<dbReference type="GO" id="GO:0004067">
    <property type="term" value="F:asparaginase activity"/>
    <property type="evidence" value="ECO:0007669"/>
    <property type="project" value="UniProtKB-UniRule"/>
</dbReference>
<name>I2H2D1_HENB6</name>
<gene>
    <name evidence="3" type="primary">TBLA0D00230</name>
    <name evidence="3" type="ORF">TBLA_0D00230</name>
</gene>
<dbReference type="Proteomes" id="UP000002866">
    <property type="component" value="Chromosome 4"/>
</dbReference>
<evidence type="ECO:0000256" key="1">
    <source>
        <dbReference type="SAM" id="MobiDB-lite"/>
    </source>
</evidence>
<feature type="compositionally biased region" description="Polar residues" evidence="1">
    <location>
        <begin position="163"/>
        <end position="189"/>
    </location>
</feature>
<dbReference type="InterPro" id="IPR006034">
    <property type="entry name" value="Asparaginase/glutaminase-like"/>
</dbReference>
<dbReference type="OMA" id="KWFFDAS"/>
<dbReference type="GeneID" id="14495637"/>
<sequence length="482" mass="50572">MKLQITVTTLLAASATVLASPVGDDSNEKRGLGKYFGRKDAITTVQMAQASMEGMSMAPGETMAGMSMAPGETMAGMSMPMSTSSSVTDSATFATAVTDLSQPSFTTMPDTPLVVNNSTNSTSSISNGTNSTFSNSTINNSTTNNSTFSNNTYSNNTVSNSTELNNTASRTTTAPDSEATRSVSNSTALNGTSGNQTNGTNVSGANDTKPVPDRFLYVYTGGKTQLLTNTSHYDFITLYNTTNALNSTELYNVSKCVNESLASRSYSGIIVLGNPDSIESLSFFNAITLNTTFPVIVSEDADLGMAVAMVKGVAKYGPVVAVVNNIVYPGVYAPNVANSDSTNGIPIGVCNDANSVDWYFESIYPTIIRDVQANFRNFTEAPEKTDAIVPILSYNSAFPVNSLPLIKGLVIEARGTNFTSVDVKGAAYPIIFASDNAYVGPSQVPEGAIAGGSLDVTKSQLLLSIAVSQGVTNATELQKLFI</sequence>
<evidence type="ECO:0000313" key="4">
    <source>
        <dbReference type="Proteomes" id="UP000002866"/>
    </source>
</evidence>
<dbReference type="eggNOG" id="KOG0503">
    <property type="taxonomic scope" value="Eukaryota"/>
</dbReference>
<feature type="region of interest" description="Disordered" evidence="1">
    <location>
        <begin position="116"/>
        <end position="207"/>
    </location>
</feature>
<dbReference type="PROSITE" id="PS51732">
    <property type="entry name" value="ASN_GLN_ASE_3"/>
    <property type="match status" value="1"/>
</dbReference>
<keyword evidence="2" id="KW-0732">Signal</keyword>
<dbReference type="HOGENOM" id="CLU_566414_0_0_1"/>
<dbReference type="FunCoup" id="I2H2D1">
    <property type="interactions" value="158"/>
</dbReference>
<feature type="compositionally biased region" description="Low complexity" evidence="1">
    <location>
        <begin position="116"/>
        <end position="162"/>
    </location>
</feature>
<dbReference type="KEGG" id="tbl:TBLA_0D00230"/>
<accession>I2H2D1</accession>
<dbReference type="InParanoid" id="I2H2D1"/>
<evidence type="ECO:0000313" key="3">
    <source>
        <dbReference type="EMBL" id="CCH60533.1"/>
    </source>
</evidence>
<protein>
    <recommendedName>
        <fullName evidence="5">Asparaginase</fullName>
    </recommendedName>
</protein>
<evidence type="ECO:0000256" key="2">
    <source>
        <dbReference type="SAM" id="SignalP"/>
    </source>
</evidence>
<dbReference type="OrthoDB" id="4070114at2759"/>
<dbReference type="InterPro" id="IPR036152">
    <property type="entry name" value="Asp/glu_Ase-like_sf"/>
</dbReference>
<reference evidence="3 4" key="1">
    <citation type="journal article" date="2011" name="Proc. Natl. Acad. Sci. U.S.A.">
        <title>Evolutionary erosion of yeast sex chromosomes by mating-type switching accidents.</title>
        <authorList>
            <person name="Gordon J.L."/>
            <person name="Armisen D."/>
            <person name="Proux-Wera E."/>
            <person name="Oheigeartaigh S.S."/>
            <person name="Byrne K.P."/>
            <person name="Wolfe K.H."/>
        </authorList>
    </citation>
    <scope>NUCLEOTIDE SEQUENCE [LARGE SCALE GENOMIC DNA]</scope>
    <source>
        <strain evidence="4">ATCC 34711 / CBS 6284 / DSM 70876 / NBRC 10599 / NRRL Y-10934 / UCD 77-7</strain>
    </source>
</reference>
<feature type="signal peptide" evidence="2">
    <location>
        <begin position="1"/>
        <end position="19"/>
    </location>
</feature>
<proteinExistence type="predicted"/>
<feature type="compositionally biased region" description="Low complexity" evidence="1">
    <location>
        <begin position="190"/>
        <end position="204"/>
    </location>
</feature>
<keyword evidence="4" id="KW-1185">Reference proteome</keyword>
<evidence type="ECO:0008006" key="5">
    <source>
        <dbReference type="Google" id="ProtNLM"/>
    </source>
</evidence>
<dbReference type="RefSeq" id="XP_004180052.1">
    <property type="nucleotide sequence ID" value="XM_004180004.1"/>
</dbReference>
<feature type="chain" id="PRO_5003659573" description="Asparaginase" evidence="2">
    <location>
        <begin position="20"/>
        <end position="482"/>
    </location>
</feature>
<dbReference type="AlphaFoldDB" id="I2H2D1"/>
<dbReference type="EMBL" id="HE806319">
    <property type="protein sequence ID" value="CCH60533.1"/>
    <property type="molecule type" value="Genomic_DNA"/>
</dbReference>
<dbReference type="STRING" id="1071380.I2H2D1"/>